<dbReference type="Gene3D" id="3.40.630.30">
    <property type="match status" value="1"/>
</dbReference>
<dbReference type="AlphaFoldDB" id="A0AAJ8N3U7"/>
<dbReference type="CDD" id="cd04301">
    <property type="entry name" value="NAT_SF"/>
    <property type="match status" value="1"/>
</dbReference>
<gene>
    <name evidence="1" type="ORF">FTX54_011025</name>
</gene>
<organism evidence="1 2">
    <name type="scientific">Alkalicoccus halolimnae</name>
    <dbReference type="NCBI Taxonomy" id="1667239"/>
    <lineage>
        <taxon>Bacteria</taxon>
        <taxon>Bacillati</taxon>
        <taxon>Bacillota</taxon>
        <taxon>Bacilli</taxon>
        <taxon>Bacillales</taxon>
        <taxon>Bacillaceae</taxon>
        <taxon>Alkalicoccus</taxon>
    </lineage>
</organism>
<evidence type="ECO:0000313" key="2">
    <source>
        <dbReference type="Proteomes" id="UP000321816"/>
    </source>
</evidence>
<protein>
    <submittedName>
        <fullName evidence="1">GNAT family N-acetyltransferase</fullName>
    </submittedName>
</protein>
<dbReference type="Proteomes" id="UP000321816">
    <property type="component" value="Chromosome"/>
</dbReference>
<dbReference type="RefSeq" id="WP_246125677.1">
    <property type="nucleotide sequence ID" value="NZ_CP144914.1"/>
</dbReference>
<sequence>MLAAGGNALRNRHLASIVIGLHRDYRSKGTGSKLFTVLDSRAKNQEIQRLELTMAV</sequence>
<reference evidence="1 2" key="1">
    <citation type="submission" date="2024-01" db="EMBL/GenBank/DDBJ databases">
        <title>Complete Genome Sequence of Alkalicoccus halolimnae BZ-SZ-XJ29T, a Moderately Halophilic Bacterium Isolated from a Salt Lake.</title>
        <authorList>
            <person name="Zhao B."/>
        </authorList>
    </citation>
    <scope>NUCLEOTIDE SEQUENCE [LARGE SCALE GENOMIC DNA]</scope>
    <source>
        <strain evidence="1 2">BZ-SZ-XJ29</strain>
    </source>
</reference>
<proteinExistence type="predicted"/>
<dbReference type="InterPro" id="IPR016181">
    <property type="entry name" value="Acyl_CoA_acyltransferase"/>
</dbReference>
<name>A0AAJ8N3U7_9BACI</name>
<accession>A0AAJ8N3U7</accession>
<dbReference type="SUPFAM" id="SSF55729">
    <property type="entry name" value="Acyl-CoA N-acyltransferases (Nat)"/>
    <property type="match status" value="1"/>
</dbReference>
<dbReference type="EMBL" id="CP144914">
    <property type="protein sequence ID" value="WWD81656.1"/>
    <property type="molecule type" value="Genomic_DNA"/>
</dbReference>
<keyword evidence="2" id="KW-1185">Reference proteome</keyword>
<evidence type="ECO:0000313" key="1">
    <source>
        <dbReference type="EMBL" id="WWD81656.1"/>
    </source>
</evidence>
<dbReference type="KEGG" id="ahal:FTX54_011025"/>